<dbReference type="PANTHER" id="PTHR43804:SF7">
    <property type="entry name" value="LD18447P"/>
    <property type="match status" value="1"/>
</dbReference>
<reference evidence="4" key="1">
    <citation type="submission" date="2020-03" db="EMBL/GenBank/DDBJ databases">
        <title>The deep terrestrial virosphere.</title>
        <authorList>
            <person name="Holmfeldt K."/>
            <person name="Nilsson E."/>
            <person name="Simone D."/>
            <person name="Lopez-Fernandez M."/>
            <person name="Wu X."/>
            <person name="de Brujin I."/>
            <person name="Lundin D."/>
            <person name="Andersson A."/>
            <person name="Bertilsson S."/>
            <person name="Dopson M."/>
        </authorList>
    </citation>
    <scope>NUCLEOTIDE SEQUENCE</scope>
    <source>
        <strain evidence="4">MM415A03281</strain>
        <strain evidence="5">MM415B04004</strain>
    </source>
</reference>
<evidence type="ECO:0000256" key="2">
    <source>
        <dbReference type="ARBA" id="ARBA00022481"/>
    </source>
</evidence>
<dbReference type="PANTHER" id="PTHR43804">
    <property type="entry name" value="LD18447P"/>
    <property type="match status" value="1"/>
</dbReference>
<dbReference type="Gene3D" id="3.30.160.20">
    <property type="match status" value="1"/>
</dbReference>
<evidence type="ECO:0000256" key="1">
    <source>
        <dbReference type="ARBA" id="ARBA00010835"/>
    </source>
</evidence>
<evidence type="ECO:0000313" key="4">
    <source>
        <dbReference type="EMBL" id="QJA71302.1"/>
    </source>
</evidence>
<dbReference type="EMBL" id="MT141862">
    <property type="protein sequence ID" value="QJA71302.1"/>
    <property type="molecule type" value="Genomic_DNA"/>
</dbReference>
<feature type="domain" description="Prokaryotic-type class I peptide chain release factors" evidence="3">
    <location>
        <begin position="7"/>
        <end position="68"/>
    </location>
</feature>
<dbReference type="AlphaFoldDB" id="A0A6M3JQH7"/>
<proteinExistence type="inferred from homology"/>
<evidence type="ECO:0000313" key="5">
    <source>
        <dbReference type="EMBL" id="QJA94091.1"/>
    </source>
</evidence>
<dbReference type="SUPFAM" id="SSF75620">
    <property type="entry name" value="Release factor"/>
    <property type="match status" value="1"/>
</dbReference>
<protein>
    <submittedName>
        <fullName evidence="4">Putative RF-1 domain containing protein</fullName>
    </submittedName>
</protein>
<dbReference type="EMBL" id="MT143202">
    <property type="protein sequence ID" value="QJA94091.1"/>
    <property type="molecule type" value="Genomic_DNA"/>
</dbReference>
<accession>A0A6M3JQH7</accession>
<comment type="similarity">
    <text evidence="1">Belongs to the prokaryotic/mitochondrial release factor family.</text>
</comment>
<name>A0A6M3JQH7_9ZZZZ</name>
<sequence>MKKELLFSITKKDFDIQTFCSGGPGGQHQNKTASGVRIIHRASGAVGESRTDRSQHRNKRLALKRLTENPKFKLWIARTAFAVTSGKTIEQRIEESLNIKNLKFEGKDEKDRWQPLCDNNEQDENI</sequence>
<dbReference type="InterPro" id="IPR050057">
    <property type="entry name" value="Prokaryotic/Mito_RF"/>
</dbReference>
<dbReference type="InterPro" id="IPR000352">
    <property type="entry name" value="Pep_chain_release_fac_I"/>
</dbReference>
<evidence type="ECO:0000259" key="3">
    <source>
        <dbReference type="Pfam" id="PF00472"/>
    </source>
</evidence>
<dbReference type="GO" id="GO:0003747">
    <property type="term" value="F:translation release factor activity"/>
    <property type="evidence" value="ECO:0007669"/>
    <property type="project" value="InterPro"/>
</dbReference>
<dbReference type="Pfam" id="PF00472">
    <property type="entry name" value="RF-1"/>
    <property type="match status" value="1"/>
</dbReference>
<gene>
    <name evidence="4" type="ORF">MM415A03281_0011</name>
    <name evidence="5" type="ORF">MM415B04004_0011</name>
</gene>
<organism evidence="4">
    <name type="scientific">viral metagenome</name>
    <dbReference type="NCBI Taxonomy" id="1070528"/>
    <lineage>
        <taxon>unclassified sequences</taxon>
        <taxon>metagenomes</taxon>
        <taxon>organismal metagenomes</taxon>
    </lineage>
</organism>
<keyword evidence="2" id="KW-0488">Methylation</keyword>
<dbReference type="InterPro" id="IPR045853">
    <property type="entry name" value="Pep_chain_release_fac_I_sf"/>
</dbReference>